<feature type="non-terminal residue" evidence="2">
    <location>
        <position position="335"/>
    </location>
</feature>
<sequence length="335" mass="36768">MDSEEAIMENENNSNVESESGIRAQKLTVEGQYGGVSSTVTGVPGDTTPSVVFTDVGSADSSSSQWMEAVNSNIREEYTPANVDVWTETFDSEQHVAGTSESTCISDNKDKDGNDYEDFTGADSSQDYGEKHSLFSDNVNSKCSDGPENERQSCMQISNSGSHEEGDDIISESSLVIQKTYEMQHMDVDEILESTVQSSEIIKNRKLELNANFIIESNNSNKTAKTCKINSTETSEKFSSVAGVSNDMNDDVDLLAEDYQDCDSPKDKNDGLNILADNRDLLVLSDQNRTCKHDKLQISSHSVQTVTDANVSEELLEFAKHISVKTVTGRDRKSV</sequence>
<organism evidence="2">
    <name type="scientific">Arion vulgaris</name>
    <dbReference type="NCBI Taxonomy" id="1028688"/>
    <lineage>
        <taxon>Eukaryota</taxon>
        <taxon>Metazoa</taxon>
        <taxon>Spiralia</taxon>
        <taxon>Lophotrochozoa</taxon>
        <taxon>Mollusca</taxon>
        <taxon>Gastropoda</taxon>
        <taxon>Heterobranchia</taxon>
        <taxon>Euthyneura</taxon>
        <taxon>Panpulmonata</taxon>
        <taxon>Eupulmonata</taxon>
        <taxon>Stylommatophora</taxon>
        <taxon>Helicina</taxon>
        <taxon>Arionoidea</taxon>
        <taxon>Arionidae</taxon>
        <taxon>Arion</taxon>
    </lineage>
</organism>
<feature type="compositionally biased region" description="Low complexity" evidence="1">
    <location>
        <begin position="9"/>
        <end position="19"/>
    </location>
</feature>
<gene>
    <name evidence="2" type="primary">ORF7605</name>
</gene>
<feature type="compositionally biased region" description="Polar residues" evidence="1">
    <location>
        <begin position="152"/>
        <end position="161"/>
    </location>
</feature>
<dbReference type="EMBL" id="HACG01002538">
    <property type="protein sequence ID" value="CEK49403.1"/>
    <property type="molecule type" value="Transcribed_RNA"/>
</dbReference>
<feature type="region of interest" description="Disordered" evidence="1">
    <location>
        <begin position="1"/>
        <end position="22"/>
    </location>
</feature>
<accession>A0A0B6XZU9</accession>
<feature type="region of interest" description="Disordered" evidence="1">
    <location>
        <begin position="94"/>
        <end position="168"/>
    </location>
</feature>
<reference evidence="2" key="1">
    <citation type="submission" date="2014-12" db="EMBL/GenBank/DDBJ databases">
        <title>Insight into the proteome of Arion vulgaris.</title>
        <authorList>
            <person name="Aradska J."/>
            <person name="Bulat T."/>
            <person name="Smidak R."/>
            <person name="Sarate P."/>
            <person name="Gangsoo J."/>
            <person name="Sialana F."/>
            <person name="Bilban M."/>
            <person name="Lubec G."/>
        </authorList>
    </citation>
    <scope>NUCLEOTIDE SEQUENCE</scope>
    <source>
        <tissue evidence="2">Skin</tissue>
    </source>
</reference>
<evidence type="ECO:0000256" key="1">
    <source>
        <dbReference type="SAM" id="MobiDB-lite"/>
    </source>
</evidence>
<evidence type="ECO:0000313" key="2">
    <source>
        <dbReference type="EMBL" id="CEK49403.1"/>
    </source>
</evidence>
<dbReference type="AlphaFoldDB" id="A0A0B6XZU9"/>
<proteinExistence type="predicted"/>
<protein>
    <submittedName>
        <fullName evidence="2">Uncharacterized protein</fullName>
    </submittedName>
</protein>
<name>A0A0B6XZU9_9EUPU</name>
<feature type="compositionally biased region" description="Polar residues" evidence="1">
    <location>
        <begin position="97"/>
        <end position="106"/>
    </location>
</feature>